<gene>
    <name evidence="2" type="ORF">CD117_04105</name>
</gene>
<dbReference type="EMBL" id="RXWV01000023">
    <property type="protein sequence ID" value="RTX73778.1"/>
    <property type="molecule type" value="Genomic_DNA"/>
</dbReference>
<reference evidence="2 3" key="1">
    <citation type="submission" date="2018-10" db="EMBL/GenBank/DDBJ databases">
        <title>A collection Staphylococci species genome sequencing.</title>
        <authorList>
            <person name="Cole K."/>
        </authorList>
    </citation>
    <scope>NUCLEOTIDE SEQUENCE [LARGE SCALE GENOMIC DNA]</scope>
    <source>
        <strain evidence="3">NCTC 12218</strain>
    </source>
</reference>
<accession>A0AAJ4SIQ4</accession>
<evidence type="ECO:0000256" key="1">
    <source>
        <dbReference type="SAM" id="MobiDB-lite"/>
    </source>
</evidence>
<dbReference type="Proteomes" id="UP000274792">
    <property type="component" value="Unassembled WGS sequence"/>
</dbReference>
<evidence type="ECO:0008006" key="4">
    <source>
        <dbReference type="Google" id="ProtNLM"/>
    </source>
</evidence>
<feature type="compositionally biased region" description="Acidic residues" evidence="1">
    <location>
        <begin position="521"/>
        <end position="538"/>
    </location>
</feature>
<dbReference type="RefSeq" id="WP_126476807.1">
    <property type="nucleotide sequence ID" value="NZ_RXWV01000023.1"/>
</dbReference>
<dbReference type="AlphaFoldDB" id="A0AAJ4SIQ4"/>
<name>A0AAJ4SIQ4_MAMSC</name>
<evidence type="ECO:0000313" key="2">
    <source>
        <dbReference type="EMBL" id="RTX73778.1"/>
    </source>
</evidence>
<proteinExistence type="predicted"/>
<evidence type="ECO:0000313" key="3">
    <source>
        <dbReference type="Proteomes" id="UP000274792"/>
    </source>
</evidence>
<protein>
    <recommendedName>
        <fullName evidence="4">Phage portal protein</fullName>
    </recommendedName>
</protein>
<sequence>MAELKSFTQEEITETHGDMFLYRDLYDGRHSKLFDRAKALIEQGEIIDRIEYGDVKAQNVQTPYIVVNISKMIVDIPTLFITRSMGKLQTNYPINEIEDDEDFNTEDNHIEGTQDDSLNGELFDLQQETLDQIEVNSNFNKHHGMNIKQWQIDGGIVAVPEVINGQVKLSFKERNVYYELEDGKTYQLRYIVERGDDKYVHVHEEVEGEDELTGSHTVYHMDDNGDLQIVDDEEIIFDITKLEKELRNYVLKGRKRTLFVYLPYSPTFMNRYGRSVLMGQEGKQDEVNWTMTRTAQIFERNGKPRISVSKEVMERLIDVSRQRYGVEDKFDHRDLEVTTIDEDGQSLQIHQIDISKIGDITYVKDVIKMMLMETQTSEKAIDFFTSEGAQAQSGTAKFYDLLLSIMKAEQMRDEYIEFIQQGVENCMWLLNRDNSDIIIEKPIIVQKDMMPVTSKETSTLNNQSYAAGTQSLEQTVRNNNPDKSEEWIMEEVEKIEAERTSQDSMSLLRGNMTGLNFNDNKEDEEETNPVDEEVKEME</sequence>
<feature type="region of interest" description="Disordered" evidence="1">
    <location>
        <begin position="498"/>
        <end position="538"/>
    </location>
</feature>
<comment type="caution">
    <text evidence="2">The sequence shown here is derived from an EMBL/GenBank/DDBJ whole genome shotgun (WGS) entry which is preliminary data.</text>
</comment>
<organism evidence="2 3">
    <name type="scientific">Mammaliicoccus sciuri</name>
    <name type="common">Staphylococcus sciuri</name>
    <dbReference type="NCBI Taxonomy" id="1296"/>
    <lineage>
        <taxon>Bacteria</taxon>
        <taxon>Bacillati</taxon>
        <taxon>Bacillota</taxon>
        <taxon>Bacilli</taxon>
        <taxon>Bacillales</taxon>
        <taxon>Staphylococcaceae</taxon>
        <taxon>Mammaliicoccus</taxon>
    </lineage>
</organism>